<dbReference type="PROSITE" id="PS00636">
    <property type="entry name" value="DNAJ_1"/>
    <property type="match status" value="1"/>
</dbReference>
<dbReference type="PANTHER" id="PTHR44916:SF1">
    <property type="entry name" value="CHAPERONE DNAJ-DOMAIN SUPERFAMILY PROTEIN-RELATED"/>
    <property type="match status" value="1"/>
</dbReference>
<dbReference type="PANTHER" id="PTHR44916">
    <property type="entry name" value="CHAPERONE DNAJ-DOMAIN SUPERFAMILY PROTEIN-RELATED"/>
    <property type="match status" value="1"/>
</dbReference>
<evidence type="ECO:0000256" key="1">
    <source>
        <dbReference type="SAM" id="MobiDB-lite"/>
    </source>
</evidence>
<proteinExistence type="predicted"/>
<dbReference type="PROSITE" id="PS50076">
    <property type="entry name" value="DNAJ_2"/>
    <property type="match status" value="1"/>
</dbReference>
<evidence type="ECO:0000259" key="2">
    <source>
        <dbReference type="PROSITE" id="PS50076"/>
    </source>
</evidence>
<dbReference type="InterPro" id="IPR018253">
    <property type="entry name" value="DnaJ_domain_CS"/>
</dbReference>
<dbReference type="Gene3D" id="1.10.287.110">
    <property type="entry name" value="DnaJ domain"/>
    <property type="match status" value="1"/>
</dbReference>
<accession>A0A1D2A9J2</accession>
<evidence type="ECO:0000313" key="3">
    <source>
        <dbReference type="EMBL" id="JAT75741.1"/>
    </source>
</evidence>
<reference evidence="3" key="1">
    <citation type="submission" date="2015-08" db="EMBL/GenBank/DDBJ databases">
        <authorList>
            <person name="Babu N.S."/>
            <person name="Beckwith C.J."/>
            <person name="Beseler K.G."/>
            <person name="Brison A."/>
            <person name="Carone J.V."/>
            <person name="Caskin T.P."/>
            <person name="Diamond M."/>
            <person name="Durham M.E."/>
            <person name="Foxe J.M."/>
            <person name="Go M."/>
            <person name="Henderson B.A."/>
            <person name="Jones I.B."/>
            <person name="McGettigan J.A."/>
            <person name="Micheletti S.J."/>
            <person name="Nasrallah M.E."/>
            <person name="Ortiz D."/>
            <person name="Piller C.R."/>
            <person name="Privatt S.R."/>
            <person name="Schneider S.L."/>
            <person name="Sharp S."/>
            <person name="Smith T.C."/>
            <person name="Stanton J.D."/>
            <person name="Ullery H.E."/>
            <person name="Wilson R.J."/>
            <person name="Serrano M.G."/>
            <person name="Buck G."/>
            <person name="Lee V."/>
            <person name="Wang Y."/>
            <person name="Carvalho R."/>
            <person name="Voegtly L."/>
            <person name="Shi R."/>
            <person name="Duckworth R."/>
            <person name="Johnson A."/>
            <person name="Loviza R."/>
            <person name="Walstead R."/>
            <person name="Shah Z."/>
            <person name="Kiflezghi M."/>
            <person name="Wade K."/>
            <person name="Ball S.L."/>
            <person name="Bradley K.W."/>
            <person name="Asai D.J."/>
            <person name="Bowman C.A."/>
            <person name="Russell D.A."/>
            <person name="Pope W.H."/>
            <person name="Jacobs-Sera D."/>
            <person name="Hendrix R.W."/>
            <person name="Hatfull G.F."/>
        </authorList>
    </citation>
    <scope>NUCLEOTIDE SEQUENCE</scope>
</reference>
<sequence>MTGNRSLYEVLGLDSTATQAAIRKSYLKLAVLLHPDKNPGDETANERFQTLARVYAVLGDEERRKLYDETGVTDDLENPSAGSFEDLFEFYRSMYKEVTEQDLDDFEAKYRGSEEEKADVLKYYDQFSGDMDKVLAWVMCSDPGHDAHRFADIIADGLRASGEAPSKKFAAWEKKVRRRKAPDLATSVAKGGGSKKEKTKGNTSDLVALIRSRRSGGPSFIDALASKYGVNPSGDPEPSEEEFAAAAARHRDRSAGQGFRGAAKKRQKAG</sequence>
<protein>
    <recommendedName>
        <fullName evidence="2">J domain-containing protein</fullName>
    </recommendedName>
</protein>
<feature type="region of interest" description="Disordered" evidence="1">
    <location>
        <begin position="221"/>
        <end position="270"/>
    </location>
</feature>
<dbReference type="SMART" id="SM00271">
    <property type="entry name" value="DnaJ"/>
    <property type="match status" value="1"/>
</dbReference>
<dbReference type="InterPro" id="IPR056453">
    <property type="entry name" value="HTH_DNAJC9"/>
</dbReference>
<dbReference type="PRINTS" id="PR00625">
    <property type="entry name" value="JDOMAIN"/>
</dbReference>
<dbReference type="Pfam" id="PF23302">
    <property type="entry name" value="HTH_DNAJC9"/>
    <property type="match status" value="1"/>
</dbReference>
<dbReference type="Pfam" id="PF00226">
    <property type="entry name" value="DnaJ"/>
    <property type="match status" value="1"/>
</dbReference>
<dbReference type="CDD" id="cd06257">
    <property type="entry name" value="DnaJ"/>
    <property type="match status" value="1"/>
</dbReference>
<dbReference type="InterPro" id="IPR036869">
    <property type="entry name" value="J_dom_sf"/>
</dbReference>
<dbReference type="SUPFAM" id="SSF46565">
    <property type="entry name" value="Chaperone J-domain"/>
    <property type="match status" value="1"/>
</dbReference>
<organism evidence="3">
    <name type="scientific">Auxenochlorella protothecoides</name>
    <name type="common">Green microalga</name>
    <name type="synonym">Chlorella protothecoides</name>
    <dbReference type="NCBI Taxonomy" id="3075"/>
    <lineage>
        <taxon>Eukaryota</taxon>
        <taxon>Viridiplantae</taxon>
        <taxon>Chlorophyta</taxon>
        <taxon>core chlorophytes</taxon>
        <taxon>Trebouxiophyceae</taxon>
        <taxon>Chlorellales</taxon>
        <taxon>Chlorellaceae</taxon>
        <taxon>Auxenochlorella</taxon>
    </lineage>
</organism>
<feature type="domain" description="J" evidence="2">
    <location>
        <begin position="6"/>
        <end position="71"/>
    </location>
</feature>
<name>A0A1D2A9J2_AUXPR</name>
<dbReference type="EMBL" id="GDKF01002881">
    <property type="protein sequence ID" value="JAT75741.1"/>
    <property type="molecule type" value="Transcribed_RNA"/>
</dbReference>
<dbReference type="InterPro" id="IPR042977">
    <property type="entry name" value="AtJ6-like"/>
</dbReference>
<dbReference type="AlphaFoldDB" id="A0A1D2A9J2"/>
<dbReference type="InterPro" id="IPR001623">
    <property type="entry name" value="DnaJ_domain"/>
</dbReference>
<feature type="region of interest" description="Disordered" evidence="1">
    <location>
        <begin position="182"/>
        <end position="205"/>
    </location>
</feature>
<gene>
    <name evidence="3" type="ORF">g.49381</name>
</gene>